<feature type="compositionally biased region" description="Pro residues" evidence="1">
    <location>
        <begin position="1"/>
        <end position="17"/>
    </location>
</feature>
<dbReference type="OrthoDB" id="206185at2157"/>
<comment type="caution">
    <text evidence="2">The sequence shown here is derived from an EMBL/GenBank/DDBJ whole genome shotgun (WGS) entry which is preliminary data.</text>
</comment>
<evidence type="ECO:0000313" key="2">
    <source>
        <dbReference type="EMBL" id="RQG88813.1"/>
    </source>
</evidence>
<dbReference type="RefSeq" id="WP_124178504.1">
    <property type="nucleotide sequence ID" value="NZ_REFY01000004.1"/>
</dbReference>
<sequence length="113" mass="12403">MTDQPPSPSSPAWPSAPRPRQTESPDSRSDGRAIVTTAQLAASLENAVGYRIEEGRLDELLLELERQNYVEWAGISRTGDYVWDLTDAPDRIAAAVATAVGSRFRAWLESRCG</sequence>
<keyword evidence="3" id="KW-1185">Reference proteome</keyword>
<name>A0A3N6LJF7_9EURY</name>
<organism evidence="2 3">
    <name type="scientific">Natrarchaeobius halalkaliphilus</name>
    <dbReference type="NCBI Taxonomy" id="1679091"/>
    <lineage>
        <taxon>Archaea</taxon>
        <taxon>Methanobacteriati</taxon>
        <taxon>Methanobacteriota</taxon>
        <taxon>Stenosarchaea group</taxon>
        <taxon>Halobacteria</taxon>
        <taxon>Halobacteriales</taxon>
        <taxon>Natrialbaceae</taxon>
        <taxon>Natrarchaeobius</taxon>
    </lineage>
</organism>
<evidence type="ECO:0000313" key="3">
    <source>
        <dbReference type="Proteomes" id="UP000273828"/>
    </source>
</evidence>
<dbReference type="EMBL" id="REFY01000004">
    <property type="protein sequence ID" value="RQG88813.1"/>
    <property type="molecule type" value="Genomic_DNA"/>
</dbReference>
<gene>
    <name evidence="2" type="ORF">EA462_10435</name>
</gene>
<proteinExistence type="predicted"/>
<feature type="region of interest" description="Disordered" evidence="1">
    <location>
        <begin position="1"/>
        <end position="32"/>
    </location>
</feature>
<protein>
    <submittedName>
        <fullName evidence="2">Uncharacterized protein</fullName>
    </submittedName>
</protein>
<accession>A0A3N6LJF7</accession>
<evidence type="ECO:0000256" key="1">
    <source>
        <dbReference type="SAM" id="MobiDB-lite"/>
    </source>
</evidence>
<dbReference type="Proteomes" id="UP000273828">
    <property type="component" value="Unassembled WGS sequence"/>
</dbReference>
<dbReference type="AlphaFoldDB" id="A0A3N6LJF7"/>
<feature type="compositionally biased region" description="Basic and acidic residues" evidence="1">
    <location>
        <begin position="20"/>
        <end position="31"/>
    </location>
</feature>
<reference evidence="2 3" key="1">
    <citation type="submission" date="2018-10" db="EMBL/GenBank/DDBJ databases">
        <title>Natrarchaeobius chitinivorans gen. nov., sp. nov., and Natrarchaeobius haloalkaliphilus sp. nov., alkaliphilic, chitin-utilizing haloarchaea from hypersaline alkaline lakes.</title>
        <authorList>
            <person name="Sorokin D.Y."/>
            <person name="Elcheninov A.G."/>
            <person name="Kostrikina N.A."/>
            <person name="Bale N.J."/>
            <person name="Sinninghe Damste J.S."/>
            <person name="Khijniak T.V."/>
            <person name="Kublanov I.V."/>
            <person name="Toshchakov S.V."/>
        </authorList>
    </citation>
    <scope>NUCLEOTIDE SEQUENCE [LARGE SCALE GENOMIC DNA]</scope>
    <source>
        <strain evidence="2 3">AArcht-Sl</strain>
    </source>
</reference>